<dbReference type="PANTHER" id="PTHR11439:SF463">
    <property type="entry name" value="REVERSE TRANSCRIPTASE TY1_COPIA-TYPE DOMAIN-CONTAINING PROTEIN"/>
    <property type="match status" value="1"/>
</dbReference>
<keyword evidence="2" id="KW-1185">Reference proteome</keyword>
<gene>
    <name evidence="1" type="ORF">CEUSTIGMA_g5253.t1</name>
</gene>
<dbReference type="Proteomes" id="UP000232323">
    <property type="component" value="Unassembled WGS sequence"/>
</dbReference>
<organism evidence="1 2">
    <name type="scientific">Chlamydomonas eustigma</name>
    <dbReference type="NCBI Taxonomy" id="1157962"/>
    <lineage>
        <taxon>Eukaryota</taxon>
        <taxon>Viridiplantae</taxon>
        <taxon>Chlorophyta</taxon>
        <taxon>core chlorophytes</taxon>
        <taxon>Chlorophyceae</taxon>
        <taxon>CS clade</taxon>
        <taxon>Chlamydomonadales</taxon>
        <taxon>Chlamydomonadaceae</taxon>
        <taxon>Chlamydomonas</taxon>
    </lineage>
</organism>
<dbReference type="PANTHER" id="PTHR11439">
    <property type="entry name" value="GAG-POL-RELATED RETROTRANSPOSON"/>
    <property type="match status" value="1"/>
</dbReference>
<proteinExistence type="predicted"/>
<sequence length="111" mass="12404">MREVNAVFDMGVLEPVRAHTKKPIPTMMVYDDVKVKAIGGFDRYMKQPRTLHLKAAMDILKYLAATKLMGIEYGGQRDTFVGYSDSDLGSCRDDSRSTTGFAFMLNEGEVS</sequence>
<evidence type="ECO:0000313" key="2">
    <source>
        <dbReference type="Proteomes" id="UP000232323"/>
    </source>
</evidence>
<accession>A0A250X4X3</accession>
<protein>
    <recommendedName>
        <fullName evidence="3">Reverse transcriptase Ty1/copia-type domain-containing protein</fullName>
    </recommendedName>
</protein>
<evidence type="ECO:0000313" key="1">
    <source>
        <dbReference type="EMBL" id="GAX77810.1"/>
    </source>
</evidence>
<name>A0A250X4X3_9CHLO</name>
<evidence type="ECO:0008006" key="3">
    <source>
        <dbReference type="Google" id="ProtNLM"/>
    </source>
</evidence>
<dbReference type="AlphaFoldDB" id="A0A250X4X3"/>
<dbReference type="STRING" id="1157962.A0A250X4X3"/>
<reference evidence="1 2" key="1">
    <citation type="submission" date="2017-08" db="EMBL/GenBank/DDBJ databases">
        <title>Acidophilic green algal genome provides insights into adaptation to an acidic environment.</title>
        <authorList>
            <person name="Hirooka S."/>
            <person name="Hirose Y."/>
            <person name="Kanesaki Y."/>
            <person name="Higuchi S."/>
            <person name="Fujiwara T."/>
            <person name="Onuma R."/>
            <person name="Era A."/>
            <person name="Ohbayashi R."/>
            <person name="Uzuka A."/>
            <person name="Nozaki H."/>
            <person name="Yoshikawa H."/>
            <person name="Miyagishima S.Y."/>
        </authorList>
    </citation>
    <scope>NUCLEOTIDE SEQUENCE [LARGE SCALE GENOMIC DNA]</scope>
    <source>
        <strain evidence="1 2">NIES-2499</strain>
    </source>
</reference>
<comment type="caution">
    <text evidence="1">The sequence shown here is derived from an EMBL/GenBank/DDBJ whole genome shotgun (WGS) entry which is preliminary data.</text>
</comment>
<dbReference type="EMBL" id="BEGY01000027">
    <property type="protein sequence ID" value="GAX77810.1"/>
    <property type="molecule type" value="Genomic_DNA"/>
</dbReference>
<dbReference type="OrthoDB" id="1645289at2759"/>